<feature type="region of interest" description="Disordered" evidence="4">
    <location>
        <begin position="676"/>
        <end position="696"/>
    </location>
</feature>
<dbReference type="SUPFAM" id="SSF50978">
    <property type="entry name" value="WD40 repeat-like"/>
    <property type="match status" value="1"/>
</dbReference>
<feature type="region of interest" description="Disordered" evidence="4">
    <location>
        <begin position="143"/>
        <end position="184"/>
    </location>
</feature>
<feature type="compositionally biased region" description="Basic and acidic residues" evidence="4">
    <location>
        <begin position="152"/>
        <end position="161"/>
    </location>
</feature>
<dbReference type="InterPro" id="IPR050865">
    <property type="entry name" value="BEACH_Domain"/>
</dbReference>
<evidence type="ECO:0000259" key="6">
    <source>
        <dbReference type="PROSITE" id="PS51783"/>
    </source>
</evidence>
<evidence type="ECO:0000259" key="5">
    <source>
        <dbReference type="PROSITE" id="PS50197"/>
    </source>
</evidence>
<feature type="compositionally biased region" description="Acidic residues" evidence="4">
    <location>
        <begin position="1218"/>
        <end position="1236"/>
    </location>
</feature>
<dbReference type="PROSITE" id="PS50197">
    <property type="entry name" value="BEACH"/>
    <property type="match status" value="1"/>
</dbReference>
<feature type="compositionally biased region" description="Low complexity" evidence="4">
    <location>
        <begin position="678"/>
        <end position="695"/>
    </location>
</feature>
<dbReference type="PROSITE" id="PS50082">
    <property type="entry name" value="WD_REPEATS_2"/>
    <property type="match status" value="1"/>
</dbReference>
<dbReference type="InterPro" id="IPR000409">
    <property type="entry name" value="BEACH_dom"/>
</dbReference>
<sequence>MNAGACNVLARELLTDIHQLCRNLAERQEQRRRRRESGHVTALADYLLAGRGFTLLLTLDSLLNQELACREDLLNLLLSLLPLLWKIPVREEQARVFAFKLTSDLTTLCKKTSIIKPTSIGYLNIKEGNPGLIATSFANLTRKHRRHRKGGPGHEARDKAQAPHASTDSELSSSERPTAGESLERFGCGGAAMEEQATRLADVEAHVQPSIETEVQRLPVCELDVVNANDPSGLALGLGRDAHVADGTPFELCRVLLSLLGKLCEAELASATRGQASVCTVLPSLLRFLSALGGGDRNLETGVMAAGWTGETVAFVQRMLLHAVLRLLTATNAALHGEADGMPDTLRSAALDLLNAAHLAKLGLERPRAEPFAPRLKRTLKEVQQQEEEEKLALYKYHWLLLLPELIHATLQLMLRYVQAAGSNPFLLNQAVDLIQEFVKQQGFDLLQESLVDLEALVSSVATQQQQRQHHLLLPYDITEVISALKKARVEQVNPAGGHRKRHHHQPFHHRACPQPSCPQEHHHSDLSGLPMCAFTPSRMPLNPFEEQDNEGREDAASLGATGKTTDGLCCVAVFSARCLAMLESVQTSEIALRVLSGTSGAGVCCCLDLHSALSPILRSLWSPVGAGSKAYQQYALAVLGKLLLDQLGGNHQGNVDGKPKPSTVCQICESADDDGSGLDSAAQSGGSSPSSAHAVNRPRRWEALAAYRGPVLGEAGPGAALLVARHLCHLARRGGPELRRQLYVHVLSPAIRQGVEATQHARQLGLGGEAAAGGCVHACHLHARCPSPQLIRKCLEAVPVLLQHRSLLELFLVSDGLSQVTELLFLEEVRPAALAVFHTLILALEGQGPEEAEGPEPVQRTRRRQLRSLGSRLPAVRRVQAGAGSRRRLSRLCAGLRDGHVTPMRRKKSHGDGSQRAADLFLCVTLLSVTRDEGGEDSTDRDSEDTSGYDSTPCVCVGERYGASSLPRLSPDCAALPTSDGEVRLAADVWASCRRLCQASLAFRGRLARSGALQVCRRLAAIIIKDLSPSPGAPRHDGLAGRRPKAAPAAEDNDAGASAALPRTQSNTSSDFSSTEQLTTEVHVAAAALSESSETITQQEPADELVKIRLLEALLAVCLHGCTLTGGQQRDNDLPGQGFSTKDLLKELWGLLAESGLLATELARPLCEALLRVALTNSHLAWEEHGEWSADPFDDPEEVKGMQPEHSPGGGCSGEEGGYEADSESNPDDNTEEGMDGGPAACASPQPLPGQLAYPELCVLVLKLLAAVPLELPVATRVFRTLLEIARGGEQNRAALYQQGVVKTLLIGFTALLGQADPAMRECQTALVDLLVAMTTSHMSSEELTLLLRLFSEQRPPTELLLSGLSQVVQANTQAVPSHFLSFPTAQGGGAALHAMARVATAGVKARAASPVQRAFQEFLRCTRPDPSRKEDGGGGAAPRGPASPWVVSSVRLALPAEHQAWGQQHTGRPAGFSASLWLRVGWGPGGEDSGAAAAGGAGERVRRSKKNRLLVFRDSSIDSPEGERVVVIDYPNPHKAGDRMVDEGLLHLLSFGSRSLMLQVWAEPDAGLLTFRVVVDAGDGKKVDLLAQAETAEDVLALGQWQHLALSYQQRPEGKRNAHGRLAVWIDGCRVSEMALDFVVPPARKPTSPADAQRLYCLLGHSVGSQEEAERLLGSWSLGNLMVFYDAILTPEFAFHLFACGPDTRSILPCKQRSPAPVYSKYVTLAMLEGGNLKDLLACSSEFNVSPLVMNLCLTYCPSHPTRYTVYDFPASAQSRVPGRAPPPVKAPSPRDIKLVPDGPEVLRAPQPSSHRGLQSSVYKIGGTSAFIFLFARVVELSESEATQAKALEVALSLARRHQKRVQEMSDCHGYAMIYEVLTKKRCLVGFHTLKVLLEACCDGVVLRWSRERSRFELERESDAVIQDVELLSSILLAWNVWNVTLAGVWETLLTALEILIRPNHPAQMFNIQQLLRAKVVDQLLLTCQVLQENRSEGSASLPLAVSHSFVKIIGEVLGSPPDAALLASVCRFLLAVHPPDATYVCHASVGFYFTLRANGRALDERISAISALRRDQAQSSTPLMSPATAPGTTFPFHPATIPPASRGEAWLNPGRSAEKWLYQEIVIQFPMVNIVAPQKVVGLIAAGVDQSAGPAATGLDNCAAGGSSAGRECHSEILKRKCGVGRRVADTESSLSPSSSSSSSNVSEHVRGPFATADAFAAARQRSRHEHQPVGEAAGPAPDDGSRVPRLQRMMSRHWDLGLAFPGSGAGLGSSKGMWKSSTSLGEWDTVSGATTASGSNLSLGSPTQHCSVPEDGLMLVCCGLYHLLQGVLLNLPDSMLPLVTEQLLTAETLLVLANHRSPLQRLAVVKLLDVYFQRVSDDQKAAFVKMHGLYLLANQLHQRAATHGLAEALLSMLLACPSALDEELELQAVRECPSFQRRWGVPLLALAESSLHDTPLAHNLLCALLQLFGACTRLADVLLDSGLLSTLCNIVALLTGIAEGGLAQWECRLLLGDVQQLLVAATIHACSTGGGQYLRLLDDLVVLLNCLQGSANPRTQGVAVALQFRVLQAAVDLVRSVADTESQAMTSSFVLPSAPHHALQQKRRSIAGAGASMAPQSDTLLLMRMRSVASDELSRLVQRRMSQDNSLRAPEAELIQRLQRVTVMAVNRILFQDPVHDEVEFADLPMTPSAGQPPSIHCGSPLSDEEDRAEWPMAVSTRLAFQRQIFHMMLDGLKISVECGKSNAPRQQWRRILWACRETFRAQLGRLLVHVLSPLRSPTERRLGLEVVAEPNCKEILRETLSSPPQHGPKLALYVSELLREQAREGRTLGRKEQRAAEVLLNLLRQCGYKSVPPGAPPKDDVVEAVREEREKFQKEEESNREAWVRRMTTNGQALLGRIETRARSVSRVAAEVTQRVAGRQGLERKKVIAHIREAYKAELSAQRCWQTLFRQLTHERVVWFFPVACPSSWQLDPTEGPNRERRRLQRCHITIPNKYLLKDRWTSAADAIKLPLSFLFDDKSSSSGSSAVKDKATSEPTKFTRRCISVVPSRETPGELLLGETGMHFVEDSTGDATETPSCVGEAEALSFSWTYEDIKEVHLRWWQLRDNALEVFLTNGRTLLLTFDSTKVRDQVYQTILSSDLPNLLEYGNLSALTQLWCAGQITNFEYLTHLNKHAGRSFNDLMQYPVFPFVLRDYASETLDLADPRVYRSLVRPGIASTGGNAKRARGLSGIDSNPFRKKVKWGLGRQTFQGRGVGRRSKNGRRRVAQEFAACRRARAADLSASTLFVISESYSTECDRDFLYCLNARVLRMFHLTVIYCEYCIAENYQLYFNIAVDIAVTGGCKCHVNPFHRTYMNESKTSTDHRLHSVLMNKMLVMFFQTFQLLFNLCAGILLLSINLVKPIAVQCKEKEGFQFMPCAPHPQSPLPWIKGLRWGEYVGSPSCPDPMVCFSQPHPGQRFGSLLALPTRVVCGLAPNFCLMMTYSKEQGVRSMHNTDIHWSAILSWGYADNILRLKSKQTEPPVSFIQCDAADQVSSCAWVPDGCQLFTGNQEGVVTAYVTRFSAATPSELEVESCVHLYGHTDAVALLHVCKPYSVLVSASIDGTCIIWDLNRLCYVQSLTGHKSPVMAVSASETTGDIATACSSVGGGSDLRLWTVNGDLIGHVHSPEMVRSLAFSNQPEGTSVNVIAGGLETGVVRLWSTWDLKPVREIAYPKSGLAVISLTFSCDGLHLFTVDSEGKVVAWCRRDHARSKPPLFYSFLGSFSA</sequence>
<dbReference type="Gene3D" id="1.10.1540.10">
    <property type="entry name" value="BEACH domain"/>
    <property type="match status" value="1"/>
</dbReference>
<dbReference type="Pfam" id="PF14844">
    <property type="entry name" value="PH_BEACH"/>
    <property type="match status" value="1"/>
</dbReference>
<dbReference type="PANTHER" id="PTHR13743">
    <property type="entry name" value="BEIGE/BEACH-RELATED"/>
    <property type="match status" value="1"/>
</dbReference>
<dbReference type="SMART" id="SM01026">
    <property type="entry name" value="Beach"/>
    <property type="match status" value="1"/>
</dbReference>
<dbReference type="Pfam" id="PF02138">
    <property type="entry name" value="Beach"/>
    <property type="match status" value="1"/>
</dbReference>
<dbReference type="SUPFAM" id="SSF81837">
    <property type="entry name" value="BEACH domain"/>
    <property type="match status" value="1"/>
</dbReference>
<protein>
    <recommendedName>
        <fullName evidence="8">Lysosomal trafficking regulator</fullName>
    </recommendedName>
</protein>
<feature type="compositionally biased region" description="Polar residues" evidence="4">
    <location>
        <begin position="164"/>
        <end position="176"/>
    </location>
</feature>
<dbReference type="InterPro" id="IPR036372">
    <property type="entry name" value="BEACH_dom_sf"/>
</dbReference>
<keyword evidence="2" id="KW-0677">Repeat</keyword>
<dbReference type="PROSITE" id="PS00678">
    <property type="entry name" value="WD_REPEATS_1"/>
    <property type="match status" value="1"/>
</dbReference>
<evidence type="ECO:0000256" key="4">
    <source>
        <dbReference type="SAM" id="MobiDB-lite"/>
    </source>
</evidence>
<dbReference type="HOGENOM" id="CLU_000213_1_0_1"/>
<dbReference type="InterPro" id="IPR023362">
    <property type="entry name" value="PH-BEACH_dom"/>
</dbReference>
<dbReference type="PROSITE" id="PS51783">
    <property type="entry name" value="PH_BEACH"/>
    <property type="match status" value="1"/>
</dbReference>
<name>S4RE65_PETMA</name>
<feature type="region of interest" description="Disordered" evidence="4">
    <location>
        <begin position="1032"/>
        <end position="1076"/>
    </location>
</feature>
<dbReference type="SUPFAM" id="SSF50729">
    <property type="entry name" value="PH domain-like"/>
    <property type="match status" value="1"/>
</dbReference>
<dbReference type="PANTHER" id="PTHR13743:SF86">
    <property type="entry name" value="LYSOSOMAL-TRAFFICKING REGULATOR"/>
    <property type="match status" value="1"/>
</dbReference>
<dbReference type="InterPro" id="IPR001680">
    <property type="entry name" value="WD40_rpt"/>
</dbReference>
<organism evidence="7">
    <name type="scientific">Petromyzon marinus</name>
    <name type="common">Sea lamprey</name>
    <dbReference type="NCBI Taxonomy" id="7757"/>
    <lineage>
        <taxon>Eukaryota</taxon>
        <taxon>Metazoa</taxon>
        <taxon>Chordata</taxon>
        <taxon>Craniata</taxon>
        <taxon>Vertebrata</taxon>
        <taxon>Cyclostomata</taxon>
        <taxon>Hyperoartia</taxon>
        <taxon>Petromyzontiformes</taxon>
        <taxon>Petromyzontidae</taxon>
        <taxon>Petromyzon</taxon>
    </lineage>
</organism>
<feature type="region of interest" description="Disordered" evidence="4">
    <location>
        <begin position="497"/>
        <end position="521"/>
    </location>
</feature>
<dbReference type="InterPro" id="IPR019775">
    <property type="entry name" value="WD40_repeat_CS"/>
</dbReference>
<feature type="compositionally biased region" description="Low complexity" evidence="4">
    <location>
        <begin position="1047"/>
        <end position="1061"/>
    </location>
</feature>
<dbReference type="CDD" id="cd01201">
    <property type="entry name" value="PH_BEACH"/>
    <property type="match status" value="1"/>
</dbReference>
<evidence type="ECO:0008006" key="8">
    <source>
        <dbReference type="Google" id="ProtNLM"/>
    </source>
</evidence>
<feature type="region of interest" description="Disordered" evidence="4">
    <location>
        <begin position="2220"/>
        <end position="2247"/>
    </location>
</feature>
<evidence type="ECO:0000256" key="3">
    <source>
        <dbReference type="PROSITE-ProRule" id="PRU00221"/>
    </source>
</evidence>
<feature type="compositionally biased region" description="Polar residues" evidence="4">
    <location>
        <begin position="1064"/>
        <end position="1076"/>
    </location>
</feature>
<dbReference type="FunFam" id="2.130.10.10:FF:000292">
    <property type="entry name" value="Lysosomal trafficking regulator"/>
    <property type="match status" value="1"/>
</dbReference>
<feature type="region of interest" description="Disordered" evidence="4">
    <location>
        <begin position="2190"/>
        <end position="2209"/>
    </location>
</feature>
<feature type="compositionally biased region" description="Basic residues" evidence="4">
    <location>
        <begin position="498"/>
        <end position="512"/>
    </location>
</feature>
<evidence type="ECO:0000256" key="2">
    <source>
        <dbReference type="ARBA" id="ARBA00022737"/>
    </source>
</evidence>
<reference evidence="7" key="2">
    <citation type="submission" date="2025-09" db="UniProtKB">
        <authorList>
            <consortium name="Ensembl"/>
        </authorList>
    </citation>
    <scope>IDENTIFICATION</scope>
</reference>
<dbReference type="Pfam" id="PF00400">
    <property type="entry name" value="WD40"/>
    <property type="match status" value="1"/>
</dbReference>
<feature type="region of interest" description="Disordered" evidence="4">
    <location>
        <begin position="1423"/>
        <end position="1445"/>
    </location>
</feature>
<proteinExistence type="predicted"/>
<dbReference type="Gene3D" id="2.30.29.30">
    <property type="entry name" value="Pleckstrin-homology domain (PH domain)/Phosphotyrosine-binding domain (PTB)"/>
    <property type="match status" value="1"/>
</dbReference>
<accession>S4RE65</accession>
<feature type="domain" description="BEACH" evidence="5">
    <location>
        <begin position="3148"/>
        <end position="3220"/>
    </location>
</feature>
<dbReference type="InterPro" id="IPR015943">
    <property type="entry name" value="WD40/YVTN_repeat-like_dom_sf"/>
</dbReference>
<dbReference type="PROSITE" id="PS50294">
    <property type="entry name" value="WD_REPEATS_REGION"/>
    <property type="match status" value="1"/>
</dbReference>
<feature type="region of interest" description="Disordered" evidence="4">
    <location>
        <begin position="1188"/>
        <end position="1244"/>
    </location>
</feature>
<evidence type="ECO:0000313" key="7">
    <source>
        <dbReference type="Ensembl" id="ENSPMAP00000003497.1"/>
    </source>
</evidence>
<feature type="compositionally biased region" description="Basic and acidic residues" evidence="4">
    <location>
        <begin position="1423"/>
        <end position="1434"/>
    </location>
</feature>
<dbReference type="Gene3D" id="2.130.10.10">
    <property type="entry name" value="YVTN repeat-like/Quinoprotein amine dehydrogenase"/>
    <property type="match status" value="1"/>
</dbReference>
<reference evidence="7" key="1">
    <citation type="submission" date="2025-08" db="UniProtKB">
        <authorList>
            <consortium name="Ensembl"/>
        </authorList>
    </citation>
    <scope>IDENTIFICATION</scope>
</reference>
<feature type="compositionally biased region" description="Low complexity" evidence="4">
    <location>
        <begin position="2192"/>
        <end position="2206"/>
    </location>
</feature>
<dbReference type="OMA" id="HSQREFN"/>
<dbReference type="GeneTree" id="ENSGT00940000156359"/>
<keyword evidence="1 3" id="KW-0853">WD repeat</keyword>
<feature type="domain" description="BEACH-type PH" evidence="6">
    <location>
        <begin position="3037"/>
        <end position="3143"/>
    </location>
</feature>
<feature type="repeat" description="WD" evidence="3">
    <location>
        <begin position="3585"/>
        <end position="3619"/>
    </location>
</feature>
<evidence type="ECO:0000256" key="1">
    <source>
        <dbReference type="ARBA" id="ARBA00022574"/>
    </source>
</evidence>
<dbReference type="Ensembl" id="ENSPMAT00000003512.1">
    <property type="protein sequence ID" value="ENSPMAP00000003497.1"/>
    <property type="gene ID" value="ENSPMAG00000003156.1"/>
</dbReference>
<dbReference type="InterPro" id="IPR036322">
    <property type="entry name" value="WD40_repeat_dom_sf"/>
</dbReference>
<dbReference type="SMART" id="SM00320">
    <property type="entry name" value="WD40"/>
    <property type="match status" value="4"/>
</dbReference>
<dbReference type="STRING" id="7757.ENSPMAP00000003497"/>
<dbReference type="InterPro" id="IPR011993">
    <property type="entry name" value="PH-like_dom_sf"/>
</dbReference>